<feature type="transmembrane region" description="Helical" evidence="1">
    <location>
        <begin position="229"/>
        <end position="247"/>
    </location>
</feature>
<dbReference type="HOGENOM" id="CLU_517654_0_0_5"/>
<gene>
    <name evidence="2" type="primary">nlpE2</name>
    <name evidence="2" type="ordered locus">RHE_CH00770</name>
</gene>
<dbReference type="KEGG" id="ret:RHE_CH00770"/>
<accession>Q2KC52</accession>
<dbReference type="RefSeq" id="WP_011424129.1">
    <property type="nucleotide sequence ID" value="NC_007761.1"/>
</dbReference>
<feature type="transmembrane region" description="Helical" evidence="1">
    <location>
        <begin position="190"/>
        <end position="217"/>
    </location>
</feature>
<evidence type="ECO:0000313" key="3">
    <source>
        <dbReference type="Proteomes" id="UP000001936"/>
    </source>
</evidence>
<feature type="transmembrane region" description="Helical" evidence="1">
    <location>
        <begin position="106"/>
        <end position="124"/>
    </location>
</feature>
<keyword evidence="3" id="KW-1185">Reference proteome</keyword>
<sequence length="526" mass="59178">MFPEIIERIGGYGQIHFYRREPSQRLFGRVSAALIVGIHIYGIIVFGSTFWIDSSVYVALSEALKSPQGMTEFYQEGGRWMFSHLQPGVSLLWLCLSIFDETWRWPVLAICQHAIAALALWVTFCTVNRYWPTWLHLAPITILVFLPTYQSFHNALLTESLTSSLFLLSFSACLRIAFEYNVRKLDIFTSLLAIFLITQFRSYWGVTISLMLFCTLLRRKLILSLWTPLLLLVAVGAATAFPVYRFIQTGQFFLPQGGMNSFITGLQVNPNPSNGVREAFDGIEFPPALPASAILSNGLNLRLALDIGLFWRNAGLSDEAINERAEKLGKALTNDGPEIQIRRVIYGITSLGSTMVYSLGDSRREIFRGMTMAAMLDHQNYYYRWFGWISGENYHRYLDSFFGPTSDLPPFPFDSLAAAQIKRAWQPYLSSIPSSYLRDPVSLGSLPPDVWLASGLVAFLILIVRLPFVAMLFFLAVAVAFGAAFSFPVGDTRYANALIPFYLVAFSIAVGVLIRRQEPKMIDTVA</sequence>
<feature type="transmembrane region" description="Helical" evidence="1">
    <location>
        <begin position="130"/>
        <end position="149"/>
    </location>
</feature>
<feature type="transmembrane region" description="Helical" evidence="1">
    <location>
        <begin position="497"/>
        <end position="514"/>
    </location>
</feature>
<dbReference type="AlphaFoldDB" id="Q2KC52"/>
<name>Q2KC52_RHIEC</name>
<reference evidence="2 3" key="1">
    <citation type="journal article" date="2006" name="Proc. Natl. Acad. Sci. U.S.A.">
        <title>The partitioned Rhizobium etli genome: genetic and metabolic redundancy in seven interacting replicons.</title>
        <authorList>
            <person name="Gonzalez V."/>
            <person name="Santamaria R.I."/>
            <person name="Bustos P."/>
            <person name="Hernandez-Gonzalez I."/>
            <person name="Medrano-Soto A."/>
            <person name="Moreno-Hagelsieb G."/>
            <person name="Janga S.C."/>
            <person name="Ramirez M.A."/>
            <person name="Jimenez-Jacinto V."/>
            <person name="Collado-Vides J."/>
            <person name="Davila G."/>
        </authorList>
    </citation>
    <scope>NUCLEOTIDE SEQUENCE [LARGE SCALE GENOMIC DNA]</scope>
    <source>
        <strain evidence="3">ATCC 51251 / DSM 11541 / JCM 21823 / NBRC 15573 / CFN 42</strain>
    </source>
</reference>
<protein>
    <submittedName>
        <fullName evidence="2">Lipopolysaccharide biosynthesis protein</fullName>
    </submittedName>
</protein>
<feature type="transmembrane region" description="Helical" evidence="1">
    <location>
        <begin position="26"/>
        <end position="52"/>
    </location>
</feature>
<evidence type="ECO:0000313" key="2">
    <source>
        <dbReference type="EMBL" id="ABC89584.1"/>
    </source>
</evidence>
<dbReference type="EMBL" id="CP000133">
    <property type="protein sequence ID" value="ABC89584.1"/>
    <property type="molecule type" value="Genomic_DNA"/>
</dbReference>
<keyword evidence="1" id="KW-0812">Transmembrane</keyword>
<dbReference type="Proteomes" id="UP000001936">
    <property type="component" value="Chromosome"/>
</dbReference>
<proteinExistence type="predicted"/>
<keyword evidence="1" id="KW-0472">Membrane</keyword>
<keyword evidence="1" id="KW-1133">Transmembrane helix</keyword>
<feature type="transmembrane region" description="Helical" evidence="1">
    <location>
        <begin position="456"/>
        <end position="485"/>
    </location>
</feature>
<organism evidence="2 3">
    <name type="scientific">Rhizobium etli (strain ATCC 51251 / DSM 11541 / JCM 21823 / NBRC 15573 / CFN 42)</name>
    <dbReference type="NCBI Taxonomy" id="347834"/>
    <lineage>
        <taxon>Bacteria</taxon>
        <taxon>Pseudomonadati</taxon>
        <taxon>Pseudomonadota</taxon>
        <taxon>Alphaproteobacteria</taxon>
        <taxon>Hyphomicrobiales</taxon>
        <taxon>Rhizobiaceae</taxon>
        <taxon>Rhizobium/Agrobacterium group</taxon>
        <taxon>Rhizobium</taxon>
    </lineage>
</organism>
<evidence type="ECO:0000256" key="1">
    <source>
        <dbReference type="SAM" id="Phobius"/>
    </source>
</evidence>
<feature type="transmembrane region" description="Helical" evidence="1">
    <location>
        <begin position="161"/>
        <end position="178"/>
    </location>
</feature>